<dbReference type="Gene3D" id="1.10.10.10">
    <property type="entry name" value="Winged helix-like DNA-binding domain superfamily/Winged helix DNA-binding domain"/>
    <property type="match status" value="1"/>
</dbReference>
<keyword evidence="5" id="KW-1185">Reference proteome</keyword>
<gene>
    <name evidence="4" type="ORF">QRX60_32750</name>
</gene>
<dbReference type="InterPro" id="IPR005561">
    <property type="entry name" value="ANTAR"/>
</dbReference>
<evidence type="ECO:0000313" key="5">
    <source>
        <dbReference type="Proteomes" id="UP001239397"/>
    </source>
</evidence>
<dbReference type="InterPro" id="IPR036388">
    <property type="entry name" value="WH-like_DNA-bd_sf"/>
</dbReference>
<dbReference type="InterPro" id="IPR029016">
    <property type="entry name" value="GAF-like_dom_sf"/>
</dbReference>
<dbReference type="RefSeq" id="WP_285995295.1">
    <property type="nucleotide sequence ID" value="NZ_CP127295.1"/>
</dbReference>
<keyword evidence="1" id="KW-0805">Transcription regulation</keyword>
<dbReference type="Pfam" id="PF13185">
    <property type="entry name" value="GAF_2"/>
    <property type="match status" value="1"/>
</dbReference>
<feature type="domain" description="ANTAR" evidence="3">
    <location>
        <begin position="151"/>
        <end position="236"/>
    </location>
</feature>
<evidence type="ECO:0000256" key="2">
    <source>
        <dbReference type="ARBA" id="ARBA00023163"/>
    </source>
</evidence>
<dbReference type="SMART" id="SM01012">
    <property type="entry name" value="ANTAR"/>
    <property type="match status" value="1"/>
</dbReference>
<protein>
    <submittedName>
        <fullName evidence="4">GAF and ANTAR domain-containing protein</fullName>
    </submittedName>
</protein>
<evidence type="ECO:0000259" key="3">
    <source>
        <dbReference type="SMART" id="SM01012"/>
    </source>
</evidence>
<evidence type="ECO:0000313" key="4">
    <source>
        <dbReference type="EMBL" id="WIX98812.1"/>
    </source>
</evidence>
<dbReference type="SUPFAM" id="SSF55781">
    <property type="entry name" value="GAF domain-like"/>
    <property type="match status" value="1"/>
</dbReference>
<dbReference type="GO" id="GO:0003723">
    <property type="term" value="F:RNA binding"/>
    <property type="evidence" value="ECO:0007669"/>
    <property type="project" value="InterPro"/>
</dbReference>
<dbReference type="InterPro" id="IPR003018">
    <property type="entry name" value="GAF"/>
</dbReference>
<name>A0A9Y2JHY5_9PSEU</name>
<proteinExistence type="predicted"/>
<evidence type="ECO:0000256" key="1">
    <source>
        <dbReference type="ARBA" id="ARBA00023015"/>
    </source>
</evidence>
<dbReference type="AlphaFoldDB" id="A0A9Y2JHY5"/>
<accession>A0A9Y2JHY5</accession>
<dbReference type="EMBL" id="CP127295">
    <property type="protein sequence ID" value="WIX98812.1"/>
    <property type="molecule type" value="Genomic_DNA"/>
</dbReference>
<dbReference type="Proteomes" id="UP001239397">
    <property type="component" value="Chromosome"/>
</dbReference>
<organism evidence="4 5">
    <name type="scientific">Amycolatopsis mongoliensis</name>
    <dbReference type="NCBI Taxonomy" id="715475"/>
    <lineage>
        <taxon>Bacteria</taxon>
        <taxon>Bacillati</taxon>
        <taxon>Actinomycetota</taxon>
        <taxon>Actinomycetes</taxon>
        <taxon>Pseudonocardiales</taxon>
        <taxon>Pseudonocardiaceae</taxon>
        <taxon>Amycolatopsis</taxon>
    </lineage>
</organism>
<dbReference type="KEGG" id="amog:QRX60_32750"/>
<dbReference type="Pfam" id="PF03861">
    <property type="entry name" value="ANTAR"/>
    <property type="match status" value="1"/>
</dbReference>
<dbReference type="Gene3D" id="3.30.450.40">
    <property type="match status" value="1"/>
</dbReference>
<sequence>MSTIRDEWGENSSLGRLWATLTALAGDRGRAVSVEFACAVAAERFGSEAACLIVTGKTGVAELHSAIGDLGRRIPEVEVTVGEGPIRDALELASPVIVTDLDAEPVLRRWPLFASLAAEAGAKACFAFPLAVGVVRAGVLVLLHGAPIVPGSASLREALVFADLVLAMLLGEQVARSGTVAGPAPDGFPIVGPEVHQATGMVAAQLDTDPDTAFARLRARAFADGRRLSEVAADVVARRLRFTPDPDPR</sequence>
<keyword evidence="2" id="KW-0804">Transcription</keyword>
<reference evidence="4 5" key="1">
    <citation type="submission" date="2023-06" db="EMBL/GenBank/DDBJ databases">
        <authorList>
            <person name="Oyuntsetseg B."/>
            <person name="Kim S.B."/>
        </authorList>
    </citation>
    <scope>NUCLEOTIDE SEQUENCE [LARGE SCALE GENOMIC DNA]</scope>
    <source>
        <strain evidence="4 5">4-36</strain>
    </source>
</reference>